<keyword evidence="4 11" id="KW-0489">Methyltransferase</keyword>
<dbReference type="InterPro" id="IPR001497">
    <property type="entry name" value="MethylDNA_cys_MeTrfase_AS"/>
</dbReference>
<sequence length="192" mass="21185">MMHSVIISSPVGALALEVSEDENLRGIELLPRGREMDLEASSEFRCRLSGETALRAWVMDAYAGNFPINSPIVDVIYQLGRYFQDPGWRFRFPLALEGTPFQRRVWRALQSIPSGQTISYGMLAARIGSCARAVGSACRKNPIPIVIPCHRVVGARGPGGFMGSRTGEPLAIKKWLLAHEFLRGRKNGDNTS</sequence>
<accession>A0A450YRC2</accession>
<dbReference type="CDD" id="cd06445">
    <property type="entry name" value="ATase"/>
    <property type="match status" value="1"/>
</dbReference>
<keyword evidence="5 11" id="KW-0808">Transferase</keyword>
<proteinExistence type="inferred from homology"/>
<dbReference type="EC" id="2.1.1.63" evidence="3"/>
<evidence type="ECO:0000256" key="2">
    <source>
        <dbReference type="ARBA" id="ARBA00008711"/>
    </source>
</evidence>
<dbReference type="InterPro" id="IPR036631">
    <property type="entry name" value="MGMT_N_sf"/>
</dbReference>
<comment type="catalytic activity">
    <reaction evidence="8">
        <text>a 6-O-methyl-2'-deoxyguanosine in DNA + L-cysteinyl-[protein] = S-methyl-L-cysteinyl-[protein] + a 2'-deoxyguanosine in DNA</text>
        <dbReference type="Rhea" id="RHEA:24000"/>
        <dbReference type="Rhea" id="RHEA-COMP:10131"/>
        <dbReference type="Rhea" id="RHEA-COMP:10132"/>
        <dbReference type="Rhea" id="RHEA-COMP:11367"/>
        <dbReference type="Rhea" id="RHEA-COMP:11368"/>
        <dbReference type="ChEBI" id="CHEBI:29950"/>
        <dbReference type="ChEBI" id="CHEBI:82612"/>
        <dbReference type="ChEBI" id="CHEBI:85445"/>
        <dbReference type="ChEBI" id="CHEBI:85448"/>
        <dbReference type="EC" id="2.1.1.63"/>
    </reaction>
</comment>
<evidence type="ECO:0000313" key="10">
    <source>
        <dbReference type="EMBL" id="VFK39254.1"/>
    </source>
</evidence>
<dbReference type="FunFam" id="1.10.10.10:FF:000214">
    <property type="entry name" value="Methylated-DNA--protein-cysteine methyltransferase"/>
    <property type="match status" value="1"/>
</dbReference>
<dbReference type="NCBIfam" id="TIGR00589">
    <property type="entry name" value="ogt"/>
    <property type="match status" value="1"/>
</dbReference>
<dbReference type="PROSITE" id="PS00374">
    <property type="entry name" value="MGMT"/>
    <property type="match status" value="1"/>
</dbReference>
<evidence type="ECO:0000256" key="5">
    <source>
        <dbReference type="ARBA" id="ARBA00022679"/>
    </source>
</evidence>
<gene>
    <name evidence="11" type="ORF">BECKSD772E_GA0070983_103311</name>
    <name evidence="10" type="ORF">BECKSD772F_GA0070984_103511</name>
</gene>
<keyword evidence="6" id="KW-0227">DNA damage</keyword>
<dbReference type="SUPFAM" id="SSF46767">
    <property type="entry name" value="Methylated DNA-protein cysteine methyltransferase, C-terminal domain"/>
    <property type="match status" value="1"/>
</dbReference>
<dbReference type="Pfam" id="PF01035">
    <property type="entry name" value="DNA_binding_1"/>
    <property type="match status" value="1"/>
</dbReference>
<evidence type="ECO:0000256" key="4">
    <source>
        <dbReference type="ARBA" id="ARBA00022603"/>
    </source>
</evidence>
<dbReference type="EMBL" id="CAADFR010000035">
    <property type="protein sequence ID" value="VFK39254.1"/>
    <property type="molecule type" value="Genomic_DNA"/>
</dbReference>
<evidence type="ECO:0000256" key="8">
    <source>
        <dbReference type="ARBA" id="ARBA00049348"/>
    </source>
</evidence>
<dbReference type="PANTHER" id="PTHR10815">
    <property type="entry name" value="METHYLATED-DNA--PROTEIN-CYSTEINE METHYLTRANSFERASE"/>
    <property type="match status" value="1"/>
</dbReference>
<evidence type="ECO:0000256" key="1">
    <source>
        <dbReference type="ARBA" id="ARBA00001286"/>
    </source>
</evidence>
<comment type="catalytic activity">
    <reaction evidence="1">
        <text>a 4-O-methyl-thymidine in DNA + L-cysteinyl-[protein] = a thymidine in DNA + S-methyl-L-cysteinyl-[protein]</text>
        <dbReference type="Rhea" id="RHEA:53428"/>
        <dbReference type="Rhea" id="RHEA-COMP:10131"/>
        <dbReference type="Rhea" id="RHEA-COMP:10132"/>
        <dbReference type="Rhea" id="RHEA-COMP:13555"/>
        <dbReference type="Rhea" id="RHEA-COMP:13556"/>
        <dbReference type="ChEBI" id="CHEBI:29950"/>
        <dbReference type="ChEBI" id="CHEBI:82612"/>
        <dbReference type="ChEBI" id="CHEBI:137386"/>
        <dbReference type="ChEBI" id="CHEBI:137387"/>
        <dbReference type="EC" id="2.1.1.63"/>
    </reaction>
</comment>
<evidence type="ECO:0000256" key="6">
    <source>
        <dbReference type="ARBA" id="ARBA00022763"/>
    </source>
</evidence>
<dbReference type="InterPro" id="IPR036388">
    <property type="entry name" value="WH-like_DNA-bd_sf"/>
</dbReference>
<evidence type="ECO:0000256" key="3">
    <source>
        <dbReference type="ARBA" id="ARBA00011918"/>
    </source>
</evidence>
<dbReference type="GO" id="GO:0006281">
    <property type="term" value="P:DNA repair"/>
    <property type="evidence" value="ECO:0007669"/>
    <property type="project" value="UniProtKB-KW"/>
</dbReference>
<dbReference type="GO" id="GO:0032259">
    <property type="term" value="P:methylation"/>
    <property type="evidence" value="ECO:0007669"/>
    <property type="project" value="UniProtKB-KW"/>
</dbReference>
<name>A0A450YRC2_9GAMM</name>
<evidence type="ECO:0000256" key="7">
    <source>
        <dbReference type="ARBA" id="ARBA00023204"/>
    </source>
</evidence>
<dbReference type="AlphaFoldDB" id="A0A450YRC2"/>
<dbReference type="InterPro" id="IPR014048">
    <property type="entry name" value="MethylDNA_cys_MeTrfase_DNA-bd"/>
</dbReference>
<keyword evidence="7" id="KW-0234">DNA repair</keyword>
<evidence type="ECO:0000259" key="9">
    <source>
        <dbReference type="Pfam" id="PF01035"/>
    </source>
</evidence>
<evidence type="ECO:0000313" key="11">
    <source>
        <dbReference type="EMBL" id="VFK44097.1"/>
    </source>
</evidence>
<dbReference type="SUPFAM" id="SSF53155">
    <property type="entry name" value="Methylated DNA-protein cysteine methyltransferase domain"/>
    <property type="match status" value="1"/>
</dbReference>
<dbReference type="Gene3D" id="1.10.10.10">
    <property type="entry name" value="Winged helix-like DNA-binding domain superfamily/Winged helix DNA-binding domain"/>
    <property type="match status" value="1"/>
</dbReference>
<dbReference type="EMBL" id="CAADFU010000033">
    <property type="protein sequence ID" value="VFK44097.1"/>
    <property type="molecule type" value="Genomic_DNA"/>
</dbReference>
<dbReference type="PANTHER" id="PTHR10815:SF13">
    <property type="entry name" value="METHYLATED-DNA--PROTEIN-CYSTEINE METHYLTRANSFERASE"/>
    <property type="match status" value="1"/>
</dbReference>
<feature type="domain" description="Methylated-DNA-[protein]-cysteine S-methyltransferase DNA binding" evidence="9">
    <location>
        <begin position="100"/>
        <end position="180"/>
    </location>
</feature>
<dbReference type="InterPro" id="IPR036217">
    <property type="entry name" value="MethylDNA_cys_MeTrfase_DNAb"/>
</dbReference>
<protein>
    <recommendedName>
        <fullName evidence="3">methylated-DNA--[protein]-cysteine S-methyltransferase</fullName>
        <ecNumber evidence="3">2.1.1.63</ecNumber>
    </recommendedName>
</protein>
<reference evidence="11" key="1">
    <citation type="submission" date="2019-02" db="EMBL/GenBank/DDBJ databases">
        <authorList>
            <person name="Gruber-Vodicka R. H."/>
            <person name="Seah K. B. B."/>
        </authorList>
    </citation>
    <scope>NUCLEOTIDE SEQUENCE</scope>
    <source>
        <strain evidence="11">BECK_S1320</strain>
        <strain evidence="10">BECK_S1321</strain>
    </source>
</reference>
<comment type="similarity">
    <text evidence="2">Belongs to the MGMT family.</text>
</comment>
<dbReference type="GO" id="GO:0003908">
    <property type="term" value="F:methylated-DNA-[protein]-cysteine S-methyltransferase activity"/>
    <property type="evidence" value="ECO:0007669"/>
    <property type="project" value="UniProtKB-EC"/>
</dbReference>
<organism evidence="11">
    <name type="scientific">Candidatus Kentrum sp. SD</name>
    <dbReference type="NCBI Taxonomy" id="2126332"/>
    <lineage>
        <taxon>Bacteria</taxon>
        <taxon>Pseudomonadati</taxon>
        <taxon>Pseudomonadota</taxon>
        <taxon>Gammaproteobacteria</taxon>
        <taxon>Candidatus Kentrum</taxon>
    </lineage>
</organism>